<dbReference type="Proteomes" id="UP000002742">
    <property type="component" value="Chromosome"/>
</dbReference>
<reference evidence="2 3" key="2">
    <citation type="journal article" date="2011" name="J. Bacteriol.">
        <title>Genomes of three methylotrophs from a single niche uncover genetic and metabolic divergence of Methylophilaceae.</title>
        <authorList>
            <person name="Lapidus A."/>
            <person name="Clum A."/>
            <person name="Labutti K."/>
            <person name="Kaluzhnaya M.G."/>
            <person name="Lim S."/>
            <person name="Beck D.A."/>
            <person name="Glavina Del Rio T."/>
            <person name="Nolan M."/>
            <person name="Mavromatis K."/>
            <person name="Huntemann M."/>
            <person name="Lucas S."/>
            <person name="Lidstrom M.E."/>
            <person name="Ivanova N."/>
            <person name="Chistoserdova L."/>
        </authorList>
    </citation>
    <scope>NUCLEOTIDE SEQUENCE [LARGE SCALE GENOMIC DNA]</scope>
    <source>
        <strain evidence="3">JLW8 / ATCC BAA-1282 / DSM 17540</strain>
    </source>
</reference>
<feature type="domain" description="DUF7931" evidence="1">
    <location>
        <begin position="13"/>
        <end position="143"/>
    </location>
</feature>
<dbReference type="InterPro" id="IPR057691">
    <property type="entry name" value="DUF7931"/>
</dbReference>
<dbReference type="STRING" id="583345.Mmol_1948"/>
<dbReference type="eggNOG" id="ENOG5032YDJ">
    <property type="taxonomic scope" value="Bacteria"/>
</dbReference>
<gene>
    <name evidence="2" type="ordered locus">Mmol_1948</name>
</gene>
<reference evidence="3" key="1">
    <citation type="submission" date="2009-07" db="EMBL/GenBank/DDBJ databases">
        <title>Complete sequence of Methylotenera mobilis JLW8.</title>
        <authorList>
            <consortium name="US DOE Joint Genome Institute"/>
            <person name="Lucas S."/>
            <person name="Copeland A."/>
            <person name="Lapidus A."/>
            <person name="Glavina del Rio T."/>
            <person name="Tice H."/>
            <person name="Bruce D."/>
            <person name="Goodwin L."/>
            <person name="Pitluck S."/>
            <person name="LaButti K.M."/>
            <person name="Clum A."/>
            <person name="Larimer F."/>
            <person name="Land M."/>
            <person name="Hauser L."/>
            <person name="Kyrpides N."/>
            <person name="Mikhailova N."/>
            <person name="Kayluzhnaya M."/>
            <person name="Chistoserdova L."/>
        </authorList>
    </citation>
    <scope>NUCLEOTIDE SEQUENCE [LARGE SCALE GENOMIC DNA]</scope>
    <source>
        <strain evidence="3">JLW8 / ATCC BAA-1282 / DSM 17540</strain>
    </source>
</reference>
<name>C6WYD2_METML</name>
<dbReference type="Pfam" id="PF25559">
    <property type="entry name" value="DUF7931"/>
    <property type="match status" value="1"/>
</dbReference>
<evidence type="ECO:0000313" key="3">
    <source>
        <dbReference type="Proteomes" id="UP000002742"/>
    </source>
</evidence>
<sequence>MPDKIIIGEHLYNEAIQRIIQSAERELLIFDQDLKLGGFSSLAIYELLQQFLSQKITSQVSIILQDSAYFQEKCPRLLNLLEIFGHKMRVYVTNQSAKHAKDCFILADGKHYIKRIHIDQARFKYAYDDIATVKALNSRFDELTEAIQDTVSTTPLGL</sequence>
<dbReference type="AlphaFoldDB" id="C6WYD2"/>
<keyword evidence="3" id="KW-1185">Reference proteome</keyword>
<organism evidence="2 3">
    <name type="scientific">Methylotenera mobilis (strain JLW8 / ATCC BAA-1282 / DSM 17540)</name>
    <dbReference type="NCBI Taxonomy" id="583345"/>
    <lineage>
        <taxon>Bacteria</taxon>
        <taxon>Pseudomonadati</taxon>
        <taxon>Pseudomonadota</taxon>
        <taxon>Betaproteobacteria</taxon>
        <taxon>Nitrosomonadales</taxon>
        <taxon>Methylophilaceae</taxon>
        <taxon>Methylotenera</taxon>
    </lineage>
</organism>
<protein>
    <recommendedName>
        <fullName evidence="1">DUF7931 domain-containing protein</fullName>
    </recommendedName>
</protein>
<evidence type="ECO:0000313" key="2">
    <source>
        <dbReference type="EMBL" id="ACT48851.1"/>
    </source>
</evidence>
<dbReference type="KEGG" id="mmb:Mmol_1948"/>
<accession>C6WYD2</accession>
<evidence type="ECO:0000259" key="1">
    <source>
        <dbReference type="Pfam" id="PF25559"/>
    </source>
</evidence>
<dbReference type="HOGENOM" id="CLU_140975_0_0_4"/>
<dbReference type="EMBL" id="CP001672">
    <property type="protein sequence ID" value="ACT48851.1"/>
    <property type="molecule type" value="Genomic_DNA"/>
</dbReference>
<proteinExistence type="predicted"/>